<comment type="subcellular location">
    <subcellularLocation>
        <location evidence="1">Cell membrane</location>
        <topology evidence="1">Multi-pass membrane protein</topology>
    </subcellularLocation>
</comment>
<keyword evidence="9" id="KW-1185">Reference proteome</keyword>
<feature type="transmembrane region" description="Helical" evidence="6">
    <location>
        <begin position="165"/>
        <end position="187"/>
    </location>
</feature>
<accession>D3UGL4</accession>
<dbReference type="CDD" id="cd16015">
    <property type="entry name" value="LTA_synthase"/>
    <property type="match status" value="1"/>
</dbReference>
<reference evidence="8 9" key="1">
    <citation type="journal article" date="2010" name="BMC Genomics">
        <title>Comparative genomics and proteomics of Helicobacter mustelae, an ulcerogenic and carcinogenic gastric pathogen.</title>
        <authorList>
            <person name="O'Toole P.W."/>
            <person name="Snelling W.J."/>
            <person name="Canchaya C."/>
            <person name="Forde B.M."/>
            <person name="Hardie K.R."/>
            <person name="Josenhans C."/>
            <person name="Graham R.L.J."/>
            <person name="McMullan G."/>
            <person name="Parkhill J."/>
            <person name="Belda E."/>
            <person name="Bentley S.D."/>
        </authorList>
    </citation>
    <scope>NUCLEOTIDE SEQUENCE [LARGE SCALE GENOMIC DNA]</scope>
    <source>
        <strain evidence="9">ATCC 43772 / LMG 18044 / NCTC 12198 / 12198</strain>
    </source>
</reference>
<protein>
    <recommendedName>
        <fullName evidence="7">Sulfatase N-terminal domain-containing protein</fullName>
    </recommendedName>
</protein>
<keyword evidence="2" id="KW-1003">Cell membrane</keyword>
<dbReference type="PANTHER" id="PTHR47371">
    <property type="entry name" value="LIPOTEICHOIC ACID SYNTHASE"/>
    <property type="match status" value="1"/>
</dbReference>
<proteinExistence type="predicted"/>
<keyword evidence="5 6" id="KW-0472">Membrane</keyword>
<evidence type="ECO:0000256" key="4">
    <source>
        <dbReference type="ARBA" id="ARBA00022989"/>
    </source>
</evidence>
<dbReference type="AlphaFoldDB" id="D3UGL4"/>
<sequence length="652" mass="75028">MIFKNICKTFVFALLLVILFVLLRGAFILYVGVYHQELGAFTWGDLLRGFYNGGMYDNRNIAAFAILYLFLSFLPKNRFLIYYAGFVFSLSIFLGMGNMLFYTIYQEPYDTNLLGLVFDDRGAILATGFSGNYDISIKVIIWLLASFLMIFIYKFCMRRIDASTISLHLFPSLGLFFVLCALLTMMLSSSFGIKIHSLDQQLIPCENPFLRKITTDSYRSLYLVYKGYKIIKNSKMQDFATGDIREILGKYFNLSNEQGQLDIYKLLEQHSHNTSNTKIRHIFYIVAESMSQWFYDSLYDAIHLVSQTKALLKSPHAIYFEPFLENAPSTAKSLETQITGLFQLDIPLQSLLGILPKFQTAIPYAMNQLGYKTAFFYGGSGRWQKLQTLSLLQGFREFFDDKNLENFLHNTKKSYPTPYHNVWGYSDAVLFDFILENTTDAPSFNMIMTTSNHQPFDIPLQSYHVPMEKIQQFVKENQLEIDPKILGHIYYADRILARFIREMSAKYPDSLFVITGDHYGHFSPKDPNLSITKQVPLILYAPTLNMHKTTSVGSHIDISATILELIAPKDFSYASFGKPLASNNPDFKLNNHIALGYFAIATPELIYNPKEHYYYAKNKNPTLLESAKKEYERLDLARAISWYLIFKGSKVD</sequence>
<dbReference type="InterPro" id="IPR050448">
    <property type="entry name" value="OpgB/LTA_synthase_biosynth"/>
</dbReference>
<dbReference type="Gene3D" id="3.40.720.10">
    <property type="entry name" value="Alkaline Phosphatase, subunit A"/>
    <property type="match status" value="1"/>
</dbReference>
<dbReference type="GO" id="GO:0005886">
    <property type="term" value="C:plasma membrane"/>
    <property type="evidence" value="ECO:0007669"/>
    <property type="project" value="UniProtKB-SubCell"/>
</dbReference>
<evidence type="ECO:0000256" key="3">
    <source>
        <dbReference type="ARBA" id="ARBA00022692"/>
    </source>
</evidence>
<dbReference type="SUPFAM" id="SSF53649">
    <property type="entry name" value="Alkaline phosphatase-like"/>
    <property type="match status" value="1"/>
</dbReference>
<dbReference type="STRING" id="679897.HMU03730"/>
<feature type="transmembrane region" description="Helical" evidence="6">
    <location>
        <begin position="135"/>
        <end position="153"/>
    </location>
</feature>
<feature type="domain" description="Sulfatase N-terminal" evidence="7">
    <location>
        <begin position="281"/>
        <end position="565"/>
    </location>
</feature>
<evidence type="ECO:0000256" key="5">
    <source>
        <dbReference type="ARBA" id="ARBA00023136"/>
    </source>
</evidence>
<feature type="transmembrane region" description="Helical" evidence="6">
    <location>
        <begin position="81"/>
        <end position="105"/>
    </location>
</feature>
<evidence type="ECO:0000256" key="2">
    <source>
        <dbReference type="ARBA" id="ARBA00022475"/>
    </source>
</evidence>
<evidence type="ECO:0000256" key="6">
    <source>
        <dbReference type="SAM" id="Phobius"/>
    </source>
</evidence>
<dbReference type="HOGENOM" id="CLU_027564_0_0_7"/>
<dbReference type="InterPro" id="IPR017850">
    <property type="entry name" value="Alkaline_phosphatase_core_sf"/>
</dbReference>
<evidence type="ECO:0000313" key="8">
    <source>
        <dbReference type="EMBL" id="CBG39635.1"/>
    </source>
</evidence>
<gene>
    <name evidence="8" type="ordered locus">HMU03730</name>
</gene>
<evidence type="ECO:0000313" key="9">
    <source>
        <dbReference type="Proteomes" id="UP000001522"/>
    </source>
</evidence>
<dbReference type="Proteomes" id="UP000001522">
    <property type="component" value="Chromosome"/>
</dbReference>
<evidence type="ECO:0000259" key="7">
    <source>
        <dbReference type="Pfam" id="PF00884"/>
    </source>
</evidence>
<dbReference type="InterPro" id="IPR000917">
    <property type="entry name" value="Sulfatase_N"/>
</dbReference>
<dbReference type="Pfam" id="PF00884">
    <property type="entry name" value="Sulfatase"/>
    <property type="match status" value="1"/>
</dbReference>
<keyword evidence="3 6" id="KW-0812">Transmembrane</keyword>
<dbReference type="KEGG" id="hms:HMU03730"/>
<feature type="transmembrane region" description="Helical" evidence="6">
    <location>
        <begin position="55"/>
        <end position="74"/>
    </location>
</feature>
<dbReference type="PANTHER" id="PTHR47371:SF3">
    <property type="entry name" value="PHOSPHOGLYCEROL TRANSFERASE I"/>
    <property type="match status" value="1"/>
</dbReference>
<name>D3UGL4_HELM1</name>
<evidence type="ECO:0000256" key="1">
    <source>
        <dbReference type="ARBA" id="ARBA00004651"/>
    </source>
</evidence>
<keyword evidence="4 6" id="KW-1133">Transmembrane helix</keyword>
<dbReference type="RefSeq" id="WP_013022726.1">
    <property type="nucleotide sequence ID" value="NC_013949.1"/>
</dbReference>
<feature type="transmembrane region" description="Helical" evidence="6">
    <location>
        <begin position="12"/>
        <end position="35"/>
    </location>
</feature>
<dbReference type="EMBL" id="FN555004">
    <property type="protein sequence ID" value="CBG39635.1"/>
    <property type="molecule type" value="Genomic_DNA"/>
</dbReference>
<dbReference type="eggNOG" id="COG1368">
    <property type="taxonomic scope" value="Bacteria"/>
</dbReference>
<organism evidence="8 9">
    <name type="scientific">Helicobacter mustelae (strain ATCC 43772 / CCUG 25715 / CIP 103759 / LMG 18044 / NCTC 12198 / R85-136P)</name>
    <name type="common">Campylobacter mustelae</name>
    <dbReference type="NCBI Taxonomy" id="679897"/>
    <lineage>
        <taxon>Bacteria</taxon>
        <taxon>Pseudomonadati</taxon>
        <taxon>Campylobacterota</taxon>
        <taxon>Epsilonproteobacteria</taxon>
        <taxon>Campylobacterales</taxon>
        <taxon>Helicobacteraceae</taxon>
        <taxon>Helicobacter</taxon>
    </lineage>
</organism>